<dbReference type="PANTHER" id="PTHR43463">
    <property type="entry name" value="NICOTINATE-NUCLEOTIDE--DIMETHYLBENZIMIDAZOLE PHOSPHORIBOSYLTRANSFERASE"/>
    <property type="match status" value="1"/>
</dbReference>
<keyword evidence="6" id="KW-0328">Glycosyltransferase</keyword>
<dbReference type="Gene3D" id="1.10.1610.10">
    <property type="match status" value="1"/>
</dbReference>
<dbReference type="EC" id="2.4.2.21" evidence="3"/>
<dbReference type="GO" id="GO:0009236">
    <property type="term" value="P:cobalamin biosynthetic process"/>
    <property type="evidence" value="ECO:0007669"/>
    <property type="project" value="UniProtKB-KW"/>
</dbReference>
<dbReference type="AlphaFoldDB" id="A0A510JYY5"/>
<dbReference type="Proteomes" id="UP000422644">
    <property type="component" value="Chromosome"/>
</dbReference>
<dbReference type="InterPro" id="IPR003200">
    <property type="entry name" value="Nict_dMeBzImd_PRibTrfase"/>
</dbReference>
<keyword evidence="7 10" id="KW-0808">Transferase</keyword>
<evidence type="ECO:0000256" key="6">
    <source>
        <dbReference type="ARBA" id="ARBA00022676"/>
    </source>
</evidence>
<evidence type="ECO:0000256" key="9">
    <source>
        <dbReference type="ARBA" id="ARBA00047340"/>
    </source>
</evidence>
<evidence type="ECO:0000256" key="8">
    <source>
        <dbReference type="ARBA" id="ARBA00030686"/>
    </source>
</evidence>
<dbReference type="InterPro" id="IPR036087">
    <property type="entry name" value="Nict_dMeBzImd_PRibTrfase_sf"/>
</dbReference>
<evidence type="ECO:0000313" key="10">
    <source>
        <dbReference type="EMBL" id="BBM44609.1"/>
    </source>
</evidence>
<comment type="pathway">
    <text evidence="1">Nucleoside biosynthesis; alpha-ribazole biosynthesis; alpha-ribazole from 5,6-dimethylbenzimidazole: step 1/2.</text>
</comment>
<dbReference type="SUPFAM" id="SSF52733">
    <property type="entry name" value="Nicotinate mononucleotide:5,6-dimethylbenzimidazole phosphoribosyltransferase (CobT)"/>
    <property type="match status" value="2"/>
</dbReference>
<evidence type="ECO:0000256" key="3">
    <source>
        <dbReference type="ARBA" id="ARBA00011991"/>
    </source>
</evidence>
<dbReference type="InterPro" id="IPR023195">
    <property type="entry name" value="Nict_dMeBzImd_PRibTrfase_N"/>
</dbReference>
<dbReference type="GO" id="GO:0008939">
    <property type="term" value="F:nicotinate-nucleotide-dimethylbenzimidazole phosphoribosyltransferase activity"/>
    <property type="evidence" value="ECO:0007669"/>
    <property type="project" value="UniProtKB-EC"/>
</dbReference>
<accession>A0A510JYY5</accession>
<dbReference type="Pfam" id="PF02277">
    <property type="entry name" value="DBI_PRT"/>
    <property type="match status" value="2"/>
</dbReference>
<reference evidence="10 11" key="1">
    <citation type="submission" date="2019-07" db="EMBL/GenBank/DDBJ databases">
        <title>Complete Genome Sequence of Leptotrichia trevisanii Strain JMUB3870.</title>
        <authorList>
            <person name="Watanabe S."/>
            <person name="Cui L."/>
        </authorList>
    </citation>
    <scope>NUCLEOTIDE SEQUENCE [LARGE SCALE GENOMIC DNA]</scope>
    <source>
        <strain evidence="10 11">JMUB3870</strain>
    </source>
</reference>
<proteinExistence type="inferred from homology"/>
<evidence type="ECO:0000256" key="5">
    <source>
        <dbReference type="ARBA" id="ARBA00022573"/>
    </source>
</evidence>
<dbReference type="EMBL" id="AP019831">
    <property type="protein sequence ID" value="BBM44609.1"/>
    <property type="molecule type" value="Genomic_DNA"/>
</dbReference>
<evidence type="ECO:0000256" key="1">
    <source>
        <dbReference type="ARBA" id="ARBA00005049"/>
    </source>
</evidence>
<evidence type="ECO:0000313" key="11">
    <source>
        <dbReference type="Proteomes" id="UP000422644"/>
    </source>
</evidence>
<gene>
    <name evidence="10" type="ORF">JMUB3870_0727</name>
</gene>
<dbReference type="CDD" id="cd02439">
    <property type="entry name" value="DMB-PRT_CobT"/>
    <property type="match status" value="1"/>
</dbReference>
<dbReference type="PANTHER" id="PTHR43463:SF1">
    <property type="entry name" value="NICOTINATE-NUCLEOTIDE--DIMETHYLBENZIMIDAZOLE PHOSPHORIBOSYLTRANSFERASE"/>
    <property type="match status" value="1"/>
</dbReference>
<keyword evidence="11" id="KW-1185">Reference proteome</keyword>
<comment type="similarity">
    <text evidence="2">Belongs to the CobT family.</text>
</comment>
<dbReference type="OrthoDB" id="9781491at2"/>
<evidence type="ECO:0000256" key="7">
    <source>
        <dbReference type="ARBA" id="ARBA00022679"/>
    </source>
</evidence>
<protein>
    <recommendedName>
        <fullName evidence="4">Nicotinate-nucleotide--dimethylbenzimidazole phosphoribosyltransferase</fullName>
        <ecNumber evidence="3">2.4.2.21</ecNumber>
    </recommendedName>
    <alternativeName>
        <fullName evidence="8">N(1)-alpha-phosphoribosyltransferase</fullName>
    </alternativeName>
</protein>
<evidence type="ECO:0000256" key="4">
    <source>
        <dbReference type="ARBA" id="ARBA00015486"/>
    </source>
</evidence>
<keyword evidence="5" id="KW-0169">Cobalamin biosynthesis</keyword>
<dbReference type="UniPathway" id="UPA00061">
    <property type="reaction ID" value="UER00516"/>
</dbReference>
<sequence>MEKRKSGKTGKILFDTIKKITALDKNRMKKKEDELNSLLKTPKGLGKLEELAIRLEGMSENYKPRKKMVLVMAADNGVEREKVSKSKRVITQYVVEAMLNGKSSINALAMVYNADVKVVDLGIDESSDAKNEINLSGIIDRKIMKTGTNNIVKGAAMDYEKAVKAIETGIEMVDEFVKDAYNLFATGEMGIGNTTTSSAILKVLTDLSLDEIVGYGSGIDDKTLEHKKNVVKKAVEVNGLSKFFEENVNGMMKKENTEKNKKNINFDKKGNMANIEINEINVFEKNKIIDILAKVGGLDIAGMAGTYLGCAKNCIPVVIDGFISAISALVAYKICPDCRDFMIASHLSEEPGMKYIMKELDLEPMLFMNMKLGEGTGAVMMFPVIEGACNITENVRKYPYV</sequence>
<name>A0A510JYY5_9FUSO</name>
<comment type="catalytic activity">
    <reaction evidence="9">
        <text>5,6-dimethylbenzimidazole + nicotinate beta-D-ribonucleotide = alpha-ribazole 5'-phosphate + nicotinate + H(+)</text>
        <dbReference type="Rhea" id="RHEA:11196"/>
        <dbReference type="ChEBI" id="CHEBI:15378"/>
        <dbReference type="ChEBI" id="CHEBI:15890"/>
        <dbReference type="ChEBI" id="CHEBI:32544"/>
        <dbReference type="ChEBI" id="CHEBI:57502"/>
        <dbReference type="ChEBI" id="CHEBI:57918"/>
        <dbReference type="EC" id="2.4.2.21"/>
    </reaction>
</comment>
<dbReference type="RefSeq" id="WP_155282493.1">
    <property type="nucleotide sequence ID" value="NZ_AP019831.1"/>
</dbReference>
<evidence type="ECO:0000256" key="2">
    <source>
        <dbReference type="ARBA" id="ARBA00007110"/>
    </source>
</evidence>
<organism evidence="10 11">
    <name type="scientific">Leptotrichia trevisanii</name>
    <dbReference type="NCBI Taxonomy" id="109328"/>
    <lineage>
        <taxon>Bacteria</taxon>
        <taxon>Fusobacteriati</taxon>
        <taxon>Fusobacteriota</taxon>
        <taxon>Fusobacteriia</taxon>
        <taxon>Fusobacteriales</taxon>
        <taxon>Leptotrichiaceae</taxon>
        <taxon>Leptotrichia</taxon>
    </lineage>
</organism>
<dbReference type="Gene3D" id="3.40.50.10210">
    <property type="match status" value="1"/>
</dbReference>